<evidence type="ECO:0000256" key="5">
    <source>
        <dbReference type="ARBA" id="ARBA00022670"/>
    </source>
</evidence>
<feature type="active site" description="Charge relay system" evidence="11">
    <location>
        <position position="160"/>
    </location>
</feature>
<proteinExistence type="inferred from homology"/>
<dbReference type="PROSITE" id="PS00138">
    <property type="entry name" value="SUBTILASE_SER"/>
    <property type="match status" value="1"/>
</dbReference>
<keyword evidence="9 11" id="KW-0720">Serine protease</keyword>
<dbReference type="InterPro" id="IPR036852">
    <property type="entry name" value="Peptidase_S8/S53_dom_sf"/>
</dbReference>
<name>A0ABV8WVI4_9BACI</name>
<accession>A0ABV8WVI4</accession>
<organism evidence="14 15">
    <name type="scientific">Gracilibacillus xinjiangensis</name>
    <dbReference type="NCBI Taxonomy" id="1193282"/>
    <lineage>
        <taxon>Bacteria</taxon>
        <taxon>Bacillati</taxon>
        <taxon>Bacillota</taxon>
        <taxon>Bacilli</taxon>
        <taxon>Bacillales</taxon>
        <taxon>Bacillaceae</taxon>
        <taxon>Gracilibacillus</taxon>
    </lineage>
</organism>
<keyword evidence="4" id="KW-0964">Secreted</keyword>
<feature type="domain" description="SLH" evidence="13">
    <location>
        <begin position="436"/>
        <end position="490"/>
    </location>
</feature>
<protein>
    <submittedName>
        <fullName evidence="14">S8 family serine peptidase</fullName>
    </submittedName>
</protein>
<dbReference type="InterPro" id="IPR000209">
    <property type="entry name" value="Peptidase_S8/S53_dom"/>
</dbReference>
<dbReference type="InterPro" id="IPR023828">
    <property type="entry name" value="Peptidase_S8_Ser-AS"/>
</dbReference>
<keyword evidence="6" id="KW-0479">Metal-binding</keyword>
<evidence type="ECO:0000256" key="7">
    <source>
        <dbReference type="ARBA" id="ARBA00022729"/>
    </source>
</evidence>
<comment type="subcellular location">
    <subcellularLocation>
        <location evidence="2">Secreted</location>
    </subcellularLocation>
</comment>
<dbReference type="Pfam" id="PF00082">
    <property type="entry name" value="Peptidase_S8"/>
    <property type="match status" value="1"/>
</dbReference>
<gene>
    <name evidence="14" type="ORF">ACFOY7_07720</name>
</gene>
<evidence type="ECO:0000256" key="6">
    <source>
        <dbReference type="ARBA" id="ARBA00022723"/>
    </source>
</evidence>
<reference evidence="15" key="1">
    <citation type="journal article" date="2019" name="Int. J. Syst. Evol. Microbiol.">
        <title>The Global Catalogue of Microorganisms (GCM) 10K type strain sequencing project: providing services to taxonomists for standard genome sequencing and annotation.</title>
        <authorList>
            <consortium name="The Broad Institute Genomics Platform"/>
            <consortium name="The Broad Institute Genome Sequencing Center for Infectious Disease"/>
            <person name="Wu L."/>
            <person name="Ma J."/>
        </authorList>
    </citation>
    <scope>NUCLEOTIDE SEQUENCE [LARGE SCALE GENOMIC DNA]</scope>
    <source>
        <strain evidence="15">CCUG 37865</strain>
    </source>
</reference>
<keyword evidence="15" id="KW-1185">Reference proteome</keyword>
<dbReference type="PANTHER" id="PTHR43806">
    <property type="entry name" value="PEPTIDASE S8"/>
    <property type="match status" value="1"/>
</dbReference>
<comment type="cofactor">
    <cofactor evidence="1">
        <name>Ca(2+)</name>
        <dbReference type="ChEBI" id="CHEBI:29108"/>
    </cofactor>
</comment>
<dbReference type="EMBL" id="JBHSDT010000004">
    <property type="protein sequence ID" value="MFC4402959.1"/>
    <property type="molecule type" value="Genomic_DNA"/>
</dbReference>
<evidence type="ECO:0000256" key="11">
    <source>
        <dbReference type="PROSITE-ProRule" id="PRU01240"/>
    </source>
</evidence>
<evidence type="ECO:0000256" key="3">
    <source>
        <dbReference type="ARBA" id="ARBA00011073"/>
    </source>
</evidence>
<dbReference type="InterPro" id="IPR001119">
    <property type="entry name" value="SLH_dom"/>
</dbReference>
<keyword evidence="10" id="KW-0106">Calcium</keyword>
<keyword evidence="5 11" id="KW-0645">Protease</keyword>
<comment type="caution">
    <text evidence="14">The sequence shown here is derived from an EMBL/GenBank/DDBJ whole genome shotgun (WGS) entry which is preliminary data.</text>
</comment>
<feature type="active site" description="Charge relay system" evidence="11">
    <location>
        <position position="129"/>
    </location>
</feature>
<dbReference type="PROSITE" id="PS51272">
    <property type="entry name" value="SLH"/>
    <property type="match status" value="3"/>
</dbReference>
<keyword evidence="7" id="KW-0732">Signal</keyword>
<evidence type="ECO:0000256" key="4">
    <source>
        <dbReference type="ARBA" id="ARBA00022525"/>
    </source>
</evidence>
<dbReference type="PROSITE" id="PS00136">
    <property type="entry name" value="SUBTILASE_ASP"/>
    <property type="match status" value="1"/>
</dbReference>
<evidence type="ECO:0000313" key="14">
    <source>
        <dbReference type="EMBL" id="MFC4402959.1"/>
    </source>
</evidence>
<dbReference type="Gene3D" id="3.40.50.200">
    <property type="entry name" value="Peptidase S8/S53 domain"/>
    <property type="match status" value="1"/>
</dbReference>
<keyword evidence="8 11" id="KW-0378">Hydrolase</keyword>
<feature type="domain" description="SLH" evidence="13">
    <location>
        <begin position="372"/>
        <end position="435"/>
    </location>
</feature>
<evidence type="ECO:0000256" key="9">
    <source>
        <dbReference type="ARBA" id="ARBA00022825"/>
    </source>
</evidence>
<feature type="domain" description="SLH" evidence="13">
    <location>
        <begin position="491"/>
        <end position="550"/>
    </location>
</feature>
<evidence type="ECO:0000256" key="2">
    <source>
        <dbReference type="ARBA" id="ARBA00004613"/>
    </source>
</evidence>
<dbReference type="InterPro" id="IPR022398">
    <property type="entry name" value="Peptidase_S8_His-AS"/>
</dbReference>
<dbReference type="CDD" id="cd07477">
    <property type="entry name" value="Peptidases_S8_Subtilisin_subset"/>
    <property type="match status" value="1"/>
</dbReference>
<comment type="similarity">
    <text evidence="3 11 12">Belongs to the peptidase S8 family.</text>
</comment>
<dbReference type="PROSITE" id="PS51892">
    <property type="entry name" value="SUBTILASE"/>
    <property type="match status" value="1"/>
</dbReference>
<evidence type="ECO:0000259" key="13">
    <source>
        <dbReference type="PROSITE" id="PS51272"/>
    </source>
</evidence>
<dbReference type="InterPro" id="IPR034202">
    <property type="entry name" value="Subtilisin_Carlsberg-like"/>
</dbReference>
<evidence type="ECO:0000256" key="12">
    <source>
        <dbReference type="RuleBase" id="RU003355"/>
    </source>
</evidence>
<evidence type="ECO:0000313" key="15">
    <source>
        <dbReference type="Proteomes" id="UP001595882"/>
    </source>
</evidence>
<dbReference type="SUPFAM" id="SSF52743">
    <property type="entry name" value="Subtilisin-like"/>
    <property type="match status" value="1"/>
</dbReference>
<dbReference type="InterPro" id="IPR050131">
    <property type="entry name" value="Peptidase_S8_subtilisin-like"/>
</dbReference>
<sequence>MKKLHLIINLLLLVLIASYSVEVTASEELNTTPQDRVIIGFDETIDLSVLEEIPYEINHVHESIQAVSLSISSDYLDALAEIEEVNWVEKDELIKTNIQSLSWGNAVISNRFYEQNDITGKDIKIGVIDTGIKQNHPDLEVTGGVSFIEGNSSYDDNNGHGTHVAGIIGGLDNDIGVRGVAPDASLYAIKSLNMNGEGRQADIIAGIEWAIEQDLDIINLSVTTPIPSISLKLAVDAAAEAGVLVVASSGNADEDGQVTDDVLFPARFESVISVGSVNEQLKRSSFSYQGPSLQFVAPGEDILSTYFEDPYYVEMSGTSMAAPYVSGILALYKEVYPNMSKEALLEIVKENAIDLGVIGRDDQYGYGLIQAPETWFLDVDSSIWFADYVYYLRKADYIGGYPDGTYQSGNNITRGEVATIVGKALGLDGTNRTTAFADVSQTYFASGYISSLSESNIISGYPNQTFMPRKAITRGEAAVIVQSAFNLRVNSNSQFEDVEDNQFYYDAINDLASLDIISGYPNGKFMPKNQITRAEFSVILGKVLNEEFRN</sequence>
<evidence type="ECO:0000256" key="10">
    <source>
        <dbReference type="ARBA" id="ARBA00022837"/>
    </source>
</evidence>
<evidence type="ECO:0000256" key="8">
    <source>
        <dbReference type="ARBA" id="ARBA00022801"/>
    </source>
</evidence>
<dbReference type="InterPro" id="IPR015500">
    <property type="entry name" value="Peptidase_S8_subtilisin-rel"/>
</dbReference>
<dbReference type="PROSITE" id="PS00137">
    <property type="entry name" value="SUBTILASE_HIS"/>
    <property type="match status" value="1"/>
</dbReference>
<evidence type="ECO:0000256" key="1">
    <source>
        <dbReference type="ARBA" id="ARBA00001913"/>
    </source>
</evidence>
<dbReference type="PANTHER" id="PTHR43806:SF11">
    <property type="entry name" value="CEREVISIN-RELATED"/>
    <property type="match status" value="1"/>
</dbReference>
<feature type="active site" description="Charge relay system" evidence="11">
    <location>
        <position position="319"/>
    </location>
</feature>
<dbReference type="PRINTS" id="PR00723">
    <property type="entry name" value="SUBTILISIN"/>
</dbReference>
<dbReference type="Pfam" id="PF00395">
    <property type="entry name" value="SLH"/>
    <property type="match status" value="3"/>
</dbReference>
<dbReference type="InterPro" id="IPR023827">
    <property type="entry name" value="Peptidase_S8_Asp-AS"/>
</dbReference>
<dbReference type="RefSeq" id="WP_390251043.1">
    <property type="nucleotide sequence ID" value="NZ_JBHSDT010000004.1"/>
</dbReference>
<dbReference type="Proteomes" id="UP001595882">
    <property type="component" value="Unassembled WGS sequence"/>
</dbReference>